<dbReference type="RefSeq" id="WP_007808501.1">
    <property type="nucleotide sequence ID" value="NZ_AJXT01000036.1"/>
</dbReference>
<sequence length="195" mass="21116">MLPTTSCIAFDGPQRIGQGALADVARAAKQRLDAGAAGPLLVFDERDSRPIEIDFRGSVDDVLARLAPATPAEPANRGPGRPKLGVVPREVTLLPRHWDWLGQQPGGASAVLRRLVEQSIRQGGAKERARQAIESVDRFMRVMAGDEPGYEEASRAFYRGDRERFGALIAAWPADVSAHLQQLAAIAWDERADAG</sequence>
<evidence type="ECO:0008006" key="3">
    <source>
        <dbReference type="Google" id="ProtNLM"/>
    </source>
</evidence>
<dbReference type="Proteomes" id="UP000003226">
    <property type="component" value="Unassembled WGS sequence"/>
</dbReference>
<dbReference type="InterPro" id="IPR018715">
    <property type="entry name" value="DUF2239"/>
</dbReference>
<evidence type="ECO:0000313" key="1">
    <source>
        <dbReference type="EMBL" id="EIL92130.1"/>
    </source>
</evidence>
<proteinExistence type="predicted"/>
<dbReference type="EMBL" id="AJXT01000036">
    <property type="protein sequence ID" value="EIL92130.1"/>
    <property type="molecule type" value="Genomic_DNA"/>
</dbReference>
<dbReference type="STRING" id="1163407.UU7_11689"/>
<accession>I4VY39</accession>
<keyword evidence="2" id="KW-1185">Reference proteome</keyword>
<dbReference type="eggNOG" id="COG3644">
    <property type="taxonomic scope" value="Bacteria"/>
</dbReference>
<dbReference type="PATRIC" id="fig|1163407.3.peg.2342"/>
<dbReference type="Pfam" id="PF09998">
    <property type="entry name" value="DUF2239"/>
    <property type="match status" value="1"/>
</dbReference>
<protein>
    <recommendedName>
        <fullName evidence="3">DUF2239 domain-containing protein</fullName>
    </recommendedName>
</protein>
<name>I4VY39_9GAMM</name>
<organism evidence="1 2">
    <name type="scientific">Rhodanobacter spathiphylli B39</name>
    <dbReference type="NCBI Taxonomy" id="1163407"/>
    <lineage>
        <taxon>Bacteria</taxon>
        <taxon>Pseudomonadati</taxon>
        <taxon>Pseudomonadota</taxon>
        <taxon>Gammaproteobacteria</taxon>
        <taxon>Lysobacterales</taxon>
        <taxon>Rhodanobacteraceae</taxon>
        <taxon>Rhodanobacter</taxon>
    </lineage>
</organism>
<gene>
    <name evidence="1" type="ORF">UU7_11689</name>
</gene>
<comment type="caution">
    <text evidence="1">The sequence shown here is derived from an EMBL/GenBank/DDBJ whole genome shotgun (WGS) entry which is preliminary data.</text>
</comment>
<dbReference type="AlphaFoldDB" id="I4VY39"/>
<dbReference type="OrthoDB" id="282960at2"/>
<evidence type="ECO:0000313" key="2">
    <source>
        <dbReference type="Proteomes" id="UP000003226"/>
    </source>
</evidence>
<reference evidence="1 2" key="1">
    <citation type="journal article" date="2012" name="J. Bacteriol.">
        <title>Genome sequences for six rhodanobacter strains, isolated from soils and the terrestrial subsurface, with variable denitrification capabilities.</title>
        <authorList>
            <person name="Kostka J.E."/>
            <person name="Green S.J."/>
            <person name="Rishishwar L."/>
            <person name="Prakash O."/>
            <person name="Katz L.S."/>
            <person name="Marino-Ramirez L."/>
            <person name="Jordan I.K."/>
            <person name="Munk C."/>
            <person name="Ivanova N."/>
            <person name="Mikhailova N."/>
            <person name="Watson D.B."/>
            <person name="Brown S.D."/>
            <person name="Palumbo A.V."/>
            <person name="Brooks S.C."/>
        </authorList>
    </citation>
    <scope>NUCLEOTIDE SEQUENCE [LARGE SCALE GENOMIC DNA]</scope>
    <source>
        <strain evidence="1 2">B39</strain>
    </source>
</reference>